<evidence type="ECO:0000256" key="1">
    <source>
        <dbReference type="SAM" id="MobiDB-lite"/>
    </source>
</evidence>
<feature type="compositionally biased region" description="Basic and acidic residues" evidence="1">
    <location>
        <begin position="72"/>
        <end position="96"/>
    </location>
</feature>
<feature type="region of interest" description="Disordered" evidence="1">
    <location>
        <begin position="1"/>
        <end position="218"/>
    </location>
</feature>
<dbReference type="Proteomes" id="UP001328107">
    <property type="component" value="Unassembled WGS sequence"/>
</dbReference>
<feature type="compositionally biased region" description="Low complexity" evidence="1">
    <location>
        <begin position="117"/>
        <end position="126"/>
    </location>
</feature>
<evidence type="ECO:0000313" key="3">
    <source>
        <dbReference type="Proteomes" id="UP001328107"/>
    </source>
</evidence>
<feature type="compositionally biased region" description="Basic and acidic residues" evidence="1">
    <location>
        <begin position="1"/>
        <end position="10"/>
    </location>
</feature>
<organism evidence="2 3">
    <name type="scientific">Pristionchus mayeri</name>
    <dbReference type="NCBI Taxonomy" id="1317129"/>
    <lineage>
        <taxon>Eukaryota</taxon>
        <taxon>Metazoa</taxon>
        <taxon>Ecdysozoa</taxon>
        <taxon>Nematoda</taxon>
        <taxon>Chromadorea</taxon>
        <taxon>Rhabditida</taxon>
        <taxon>Rhabditina</taxon>
        <taxon>Diplogasteromorpha</taxon>
        <taxon>Diplogasteroidea</taxon>
        <taxon>Neodiplogasteridae</taxon>
        <taxon>Pristionchus</taxon>
    </lineage>
</organism>
<feature type="compositionally biased region" description="Basic and acidic residues" evidence="1">
    <location>
        <begin position="36"/>
        <end position="47"/>
    </location>
</feature>
<feature type="compositionally biased region" description="Basic and acidic residues" evidence="1">
    <location>
        <begin position="204"/>
        <end position="218"/>
    </location>
</feature>
<feature type="compositionally biased region" description="Gly residues" evidence="1">
    <location>
        <begin position="52"/>
        <end position="62"/>
    </location>
</feature>
<dbReference type="AlphaFoldDB" id="A0AAN4ZI76"/>
<sequence>MGEADRDRSRSPFRGRSMGGRYEEEVLPLFALPRSANEKDKERERNESLGSGDAGARGGGSPHGPRLPPHIADTRAWNDRRTPTPIRELRIAERRSVSPVREPPLEETIDKRRKSSPTRPSSAQSSYGCGGKSVSETEKLKKASSLLAPLFATTGDAQTPSPDPRIRRSTEGETTRPGSRDEAHRLSLNEELVIIEEEPASRPVDPRRRSGEGEKERPLIPAAASSLLSSYEEAVTGEERPVIFQTQKEKKLAMMRRKSGPQQADPRVRRSTETAARPRDATPAYLRLSLNEQSSIEDVVEADTHKEQEISRKPLHDGRSLCFLLKHGSDYERFFEHFEKQHAKVTVTRRPTIARSGQVVLKFSSEEAAEKTHAAGEVEIEGATVTPTYPGLIAFSTSKEVDLGKLELEIDRTFGAIAERSMITSTTGTLRFAVGKNAKTALFIHGHIWKKHEVRIYFKGISTSGGQVDEWMPVMDEEWPEHRVRMQQARAAKLTEQEKPWEDDYMTSVIKDQADPHDEVLLVGAPRVAGLSLRAVKEHFTSLFSTVFVHPVDAMKDDDPENIMIIVKQQHASSILSTREHTIDGFPFYVGLPGHIEITTLPLDEKSAQRKLIRDFQKQFGAMMGFRCMQTKDSYGYARYRLTFMHWDHAVRAHELLLANCKGKTFLQGMHNQILEDVVHLKTWKEFHY</sequence>
<keyword evidence="3" id="KW-1185">Reference proteome</keyword>
<evidence type="ECO:0000313" key="2">
    <source>
        <dbReference type="EMBL" id="GMR39551.1"/>
    </source>
</evidence>
<feature type="compositionally biased region" description="Basic and acidic residues" evidence="1">
    <location>
        <begin position="164"/>
        <end position="188"/>
    </location>
</feature>
<feature type="compositionally biased region" description="Basic and acidic residues" evidence="1">
    <location>
        <begin position="266"/>
        <end position="280"/>
    </location>
</feature>
<accession>A0AAN4ZI76</accession>
<comment type="caution">
    <text evidence="2">The sequence shown here is derived from an EMBL/GenBank/DDBJ whole genome shotgun (WGS) entry which is preliminary data.</text>
</comment>
<dbReference type="EMBL" id="BTRK01000002">
    <property type="protein sequence ID" value="GMR39551.1"/>
    <property type="molecule type" value="Genomic_DNA"/>
</dbReference>
<name>A0AAN4ZI76_9BILA</name>
<reference evidence="3" key="1">
    <citation type="submission" date="2022-10" db="EMBL/GenBank/DDBJ databases">
        <title>Genome assembly of Pristionchus species.</title>
        <authorList>
            <person name="Yoshida K."/>
            <person name="Sommer R.J."/>
        </authorList>
    </citation>
    <scope>NUCLEOTIDE SEQUENCE [LARGE SCALE GENOMIC DNA]</scope>
    <source>
        <strain evidence="3">RS5460</strain>
    </source>
</reference>
<feature type="region of interest" description="Disordered" evidence="1">
    <location>
        <begin position="247"/>
        <end position="282"/>
    </location>
</feature>
<protein>
    <submittedName>
        <fullName evidence="2">Uncharacterized protein</fullName>
    </submittedName>
</protein>
<gene>
    <name evidence="2" type="ORF">PMAYCL1PPCAC_09746</name>
</gene>
<proteinExistence type="predicted"/>